<dbReference type="EMBL" id="BPLQ01006749">
    <property type="protein sequence ID" value="GIY24873.1"/>
    <property type="molecule type" value="Genomic_DNA"/>
</dbReference>
<protein>
    <submittedName>
        <fullName evidence="1">Uncharacterized protein</fullName>
    </submittedName>
</protein>
<evidence type="ECO:0000313" key="2">
    <source>
        <dbReference type="Proteomes" id="UP001054837"/>
    </source>
</evidence>
<comment type="caution">
    <text evidence="1">The sequence shown here is derived from an EMBL/GenBank/DDBJ whole genome shotgun (WGS) entry which is preliminary data.</text>
</comment>
<gene>
    <name evidence="1" type="ORF">CDAR_613661</name>
</gene>
<dbReference type="AlphaFoldDB" id="A0AAV4RYG4"/>
<accession>A0AAV4RYG4</accession>
<evidence type="ECO:0000313" key="1">
    <source>
        <dbReference type="EMBL" id="GIY24873.1"/>
    </source>
</evidence>
<sequence>MNHGSVGGDISPRNVPYHHDSNARVEAVNGREQLKIQLRNVLIPQYEISSGHAELLLECMDADNIMRIGVGIDKSYEVRLSLDCNKPYTVFWYPCHA</sequence>
<keyword evidence="2" id="KW-1185">Reference proteome</keyword>
<proteinExistence type="predicted"/>
<reference evidence="1 2" key="1">
    <citation type="submission" date="2021-06" db="EMBL/GenBank/DDBJ databases">
        <title>Caerostris darwini draft genome.</title>
        <authorList>
            <person name="Kono N."/>
            <person name="Arakawa K."/>
        </authorList>
    </citation>
    <scope>NUCLEOTIDE SEQUENCE [LARGE SCALE GENOMIC DNA]</scope>
</reference>
<dbReference type="Proteomes" id="UP001054837">
    <property type="component" value="Unassembled WGS sequence"/>
</dbReference>
<organism evidence="1 2">
    <name type="scientific">Caerostris darwini</name>
    <dbReference type="NCBI Taxonomy" id="1538125"/>
    <lineage>
        <taxon>Eukaryota</taxon>
        <taxon>Metazoa</taxon>
        <taxon>Ecdysozoa</taxon>
        <taxon>Arthropoda</taxon>
        <taxon>Chelicerata</taxon>
        <taxon>Arachnida</taxon>
        <taxon>Araneae</taxon>
        <taxon>Araneomorphae</taxon>
        <taxon>Entelegynae</taxon>
        <taxon>Araneoidea</taxon>
        <taxon>Araneidae</taxon>
        <taxon>Caerostris</taxon>
    </lineage>
</organism>
<name>A0AAV4RYG4_9ARAC</name>